<dbReference type="Gene3D" id="3.40.640.10">
    <property type="entry name" value="Type I PLP-dependent aspartate aminotransferase-like (Major domain)"/>
    <property type="match status" value="1"/>
</dbReference>
<feature type="compositionally biased region" description="Basic and acidic residues" evidence="7">
    <location>
        <begin position="65"/>
        <end position="80"/>
    </location>
</feature>
<keyword evidence="10" id="KW-1185">Reference proteome</keyword>
<protein>
    <recommendedName>
        <fullName evidence="6">Aminotransferase</fullName>
        <ecNumber evidence="6">2.6.1.-</ecNumber>
    </recommendedName>
</protein>
<reference evidence="9 10" key="1">
    <citation type="submission" date="2016-11" db="EMBL/GenBank/DDBJ databases">
        <authorList>
            <person name="Jaros S."/>
            <person name="Januszkiewicz K."/>
            <person name="Wedrychowicz H."/>
        </authorList>
    </citation>
    <scope>NUCLEOTIDE SEQUENCE [LARGE SCALE GENOMIC DNA]</scope>
    <source>
        <strain evidence="9 10">DSM 45408</strain>
    </source>
</reference>
<keyword evidence="3 6" id="KW-0032">Aminotransferase</keyword>
<evidence type="ECO:0000256" key="5">
    <source>
        <dbReference type="ARBA" id="ARBA00022898"/>
    </source>
</evidence>
<evidence type="ECO:0000256" key="1">
    <source>
        <dbReference type="ARBA" id="ARBA00001933"/>
    </source>
</evidence>
<dbReference type="CDD" id="cd00609">
    <property type="entry name" value="AAT_like"/>
    <property type="match status" value="1"/>
</dbReference>
<evidence type="ECO:0000256" key="6">
    <source>
        <dbReference type="RuleBase" id="RU000481"/>
    </source>
</evidence>
<dbReference type="InterPro" id="IPR015424">
    <property type="entry name" value="PyrdxlP-dep_Trfase"/>
</dbReference>
<dbReference type="InterPro" id="IPR004839">
    <property type="entry name" value="Aminotransferase_I/II_large"/>
</dbReference>
<gene>
    <name evidence="9" type="ORF">SAMN05444351_3269</name>
</gene>
<organism evidence="9 10">
    <name type="scientific">Geodermatophilus nigrescens</name>
    <dbReference type="NCBI Taxonomy" id="1070870"/>
    <lineage>
        <taxon>Bacteria</taxon>
        <taxon>Bacillati</taxon>
        <taxon>Actinomycetota</taxon>
        <taxon>Actinomycetes</taxon>
        <taxon>Geodermatophilales</taxon>
        <taxon>Geodermatophilaceae</taxon>
        <taxon>Geodermatophilus</taxon>
    </lineage>
</organism>
<evidence type="ECO:0000256" key="4">
    <source>
        <dbReference type="ARBA" id="ARBA00022679"/>
    </source>
</evidence>
<dbReference type="SUPFAM" id="SSF53383">
    <property type="entry name" value="PLP-dependent transferases"/>
    <property type="match status" value="1"/>
</dbReference>
<dbReference type="InterPro" id="IPR050596">
    <property type="entry name" value="AspAT/PAT-like"/>
</dbReference>
<feature type="region of interest" description="Disordered" evidence="7">
    <location>
        <begin position="1"/>
        <end position="109"/>
    </location>
</feature>
<dbReference type="GO" id="GO:0030170">
    <property type="term" value="F:pyridoxal phosphate binding"/>
    <property type="evidence" value="ECO:0007669"/>
    <property type="project" value="InterPro"/>
</dbReference>
<evidence type="ECO:0000313" key="10">
    <source>
        <dbReference type="Proteomes" id="UP000184471"/>
    </source>
</evidence>
<evidence type="ECO:0000313" key="9">
    <source>
        <dbReference type="EMBL" id="SHG79955.1"/>
    </source>
</evidence>
<dbReference type="STRING" id="1070870.SAMN05444351_3269"/>
<dbReference type="FunFam" id="3.40.640.10:FF:000033">
    <property type="entry name" value="Aspartate aminotransferase"/>
    <property type="match status" value="1"/>
</dbReference>
<dbReference type="GO" id="GO:0008483">
    <property type="term" value="F:transaminase activity"/>
    <property type="evidence" value="ECO:0007669"/>
    <property type="project" value="UniProtKB-KW"/>
</dbReference>
<dbReference type="PROSITE" id="PS00105">
    <property type="entry name" value="AA_TRANSFER_CLASS_1"/>
    <property type="match status" value="1"/>
</dbReference>
<evidence type="ECO:0000256" key="2">
    <source>
        <dbReference type="ARBA" id="ARBA00007441"/>
    </source>
</evidence>
<accession>A0A1M5MRY0</accession>
<dbReference type="AlphaFoldDB" id="A0A1M5MRY0"/>
<keyword evidence="4 6" id="KW-0808">Transferase</keyword>
<sequence>MPGTEVPSEPRDGRSAGPAPSQEMLRGTPVAGSIAPGLPVYGTAPGARDSAPERAPDGVRAAGSRPRDRAPACGDPERGSPDGGAPDTMGPMTAVSPSEPAAQSPARSRVSRRVAAIAESATLAVDAKAKALKAAGKPVIGFGAGEPDFPTPDYVVEAAVAACRQPAMHRYTPAGGLPVLKEAIVAKTARDSGLALTPAQVLVTNGGKQAVYEAFAAMLDPGDEVLVPAPYWTTYPEAIRLAGGVPVPVVADEESGYLVSVAQLEAARTERTKVLLFVSPSNPTGAVYPPDQVEAIGRWAAETGLWVLTDEIYEHLTYGGATAPSMPVLVPELADRCVVVNGVAKTYAMTGWRVGWIAGPADVVKAATNLQSHATSNVANVSQAAAVAALTGDLSAVDEMRTAFDRRRKTIVSMLREIPGVACPEPQGAFYVYPSVKALLGRPINGRTASSSAEFAEIVLEEAEVAVVPGEAFGTPGYVRMSYALGDDDLAEGVGRLQRLLGSAG</sequence>
<dbReference type="EC" id="2.6.1.-" evidence="6"/>
<dbReference type="PANTHER" id="PTHR46383">
    <property type="entry name" value="ASPARTATE AMINOTRANSFERASE"/>
    <property type="match status" value="1"/>
</dbReference>
<evidence type="ECO:0000259" key="8">
    <source>
        <dbReference type="Pfam" id="PF00155"/>
    </source>
</evidence>
<evidence type="ECO:0000256" key="3">
    <source>
        <dbReference type="ARBA" id="ARBA00022576"/>
    </source>
</evidence>
<dbReference type="InterPro" id="IPR004838">
    <property type="entry name" value="NHTrfase_class1_PyrdxlP-BS"/>
</dbReference>
<feature type="domain" description="Aminotransferase class I/classII large" evidence="8">
    <location>
        <begin position="138"/>
        <end position="494"/>
    </location>
</feature>
<dbReference type="Gene3D" id="3.90.1150.10">
    <property type="entry name" value="Aspartate Aminotransferase, domain 1"/>
    <property type="match status" value="1"/>
</dbReference>
<dbReference type="PANTHER" id="PTHR46383:SF1">
    <property type="entry name" value="ASPARTATE AMINOTRANSFERASE"/>
    <property type="match status" value="1"/>
</dbReference>
<name>A0A1M5MRY0_9ACTN</name>
<dbReference type="InterPro" id="IPR015421">
    <property type="entry name" value="PyrdxlP-dep_Trfase_major"/>
</dbReference>
<dbReference type="Proteomes" id="UP000184471">
    <property type="component" value="Unassembled WGS sequence"/>
</dbReference>
<dbReference type="GO" id="GO:0006520">
    <property type="term" value="P:amino acid metabolic process"/>
    <property type="evidence" value="ECO:0007669"/>
    <property type="project" value="InterPro"/>
</dbReference>
<proteinExistence type="inferred from homology"/>
<dbReference type="EMBL" id="FQVX01000003">
    <property type="protein sequence ID" value="SHG79955.1"/>
    <property type="molecule type" value="Genomic_DNA"/>
</dbReference>
<keyword evidence="5" id="KW-0663">Pyridoxal phosphate</keyword>
<comment type="similarity">
    <text evidence="2 6">Belongs to the class-I pyridoxal-phosphate-dependent aminotransferase family.</text>
</comment>
<evidence type="ECO:0000256" key="7">
    <source>
        <dbReference type="SAM" id="MobiDB-lite"/>
    </source>
</evidence>
<dbReference type="InterPro" id="IPR015422">
    <property type="entry name" value="PyrdxlP-dep_Trfase_small"/>
</dbReference>
<comment type="cofactor">
    <cofactor evidence="1 6">
        <name>pyridoxal 5'-phosphate</name>
        <dbReference type="ChEBI" id="CHEBI:597326"/>
    </cofactor>
</comment>
<dbReference type="Pfam" id="PF00155">
    <property type="entry name" value="Aminotran_1_2"/>
    <property type="match status" value="1"/>
</dbReference>